<dbReference type="GO" id="GO:0032259">
    <property type="term" value="P:methylation"/>
    <property type="evidence" value="ECO:0007669"/>
    <property type="project" value="UniProtKB-KW"/>
</dbReference>
<evidence type="ECO:0000256" key="2">
    <source>
        <dbReference type="ARBA" id="ARBA00022679"/>
    </source>
</evidence>
<name>A0A1F6GF80_9PROT</name>
<evidence type="ECO:0008006" key="6">
    <source>
        <dbReference type="Google" id="ProtNLM"/>
    </source>
</evidence>
<dbReference type="STRING" id="1817772.A2527_04090"/>
<keyword evidence="1" id="KW-0489">Methyltransferase</keyword>
<keyword evidence="3" id="KW-0949">S-adenosyl-L-methionine</keyword>
<organism evidence="4 5">
    <name type="scientific">Candidatus Lambdaproteobacteria bacterium RIFOXYD2_FULL_50_16</name>
    <dbReference type="NCBI Taxonomy" id="1817772"/>
    <lineage>
        <taxon>Bacteria</taxon>
        <taxon>Pseudomonadati</taxon>
        <taxon>Pseudomonadota</taxon>
        <taxon>Candidatus Lambdaproteobacteria</taxon>
    </lineage>
</organism>
<dbReference type="PANTHER" id="PTHR10509:SF14">
    <property type="entry name" value="CAFFEOYL-COA O-METHYLTRANSFERASE 3-RELATED"/>
    <property type="match status" value="1"/>
</dbReference>
<evidence type="ECO:0000256" key="1">
    <source>
        <dbReference type="ARBA" id="ARBA00022603"/>
    </source>
</evidence>
<gene>
    <name evidence="4" type="ORF">A2527_04090</name>
</gene>
<dbReference type="GO" id="GO:0008757">
    <property type="term" value="F:S-adenosylmethionine-dependent methyltransferase activity"/>
    <property type="evidence" value="ECO:0007669"/>
    <property type="project" value="TreeGrafter"/>
</dbReference>
<reference evidence="4 5" key="1">
    <citation type="journal article" date="2016" name="Nat. Commun.">
        <title>Thousands of microbial genomes shed light on interconnected biogeochemical processes in an aquifer system.</title>
        <authorList>
            <person name="Anantharaman K."/>
            <person name="Brown C.T."/>
            <person name="Hug L.A."/>
            <person name="Sharon I."/>
            <person name="Castelle C.J."/>
            <person name="Probst A.J."/>
            <person name="Thomas B.C."/>
            <person name="Singh A."/>
            <person name="Wilkins M.J."/>
            <person name="Karaoz U."/>
            <person name="Brodie E.L."/>
            <person name="Williams K.H."/>
            <person name="Hubbard S.S."/>
            <person name="Banfield J.F."/>
        </authorList>
    </citation>
    <scope>NUCLEOTIDE SEQUENCE [LARGE SCALE GENOMIC DNA]</scope>
</reference>
<keyword evidence="2" id="KW-0808">Transferase</keyword>
<evidence type="ECO:0000313" key="4">
    <source>
        <dbReference type="EMBL" id="OGG96742.1"/>
    </source>
</evidence>
<dbReference type="AlphaFoldDB" id="A0A1F6GF80"/>
<proteinExistence type="predicted"/>
<dbReference type="InterPro" id="IPR002935">
    <property type="entry name" value="SAM_O-MeTrfase"/>
</dbReference>
<comment type="caution">
    <text evidence="4">The sequence shown here is derived from an EMBL/GenBank/DDBJ whole genome shotgun (WGS) entry which is preliminary data.</text>
</comment>
<dbReference type="Gene3D" id="3.40.50.150">
    <property type="entry name" value="Vaccinia Virus protein VP39"/>
    <property type="match status" value="1"/>
</dbReference>
<evidence type="ECO:0000313" key="5">
    <source>
        <dbReference type="Proteomes" id="UP000178449"/>
    </source>
</evidence>
<dbReference type="InterPro" id="IPR050362">
    <property type="entry name" value="Cation-dep_OMT"/>
</dbReference>
<dbReference type="GO" id="GO:0008171">
    <property type="term" value="F:O-methyltransferase activity"/>
    <property type="evidence" value="ECO:0007669"/>
    <property type="project" value="InterPro"/>
</dbReference>
<dbReference type="PANTHER" id="PTHR10509">
    <property type="entry name" value="O-METHYLTRANSFERASE-RELATED"/>
    <property type="match status" value="1"/>
</dbReference>
<dbReference type="CDD" id="cd02440">
    <property type="entry name" value="AdoMet_MTases"/>
    <property type="match status" value="1"/>
</dbReference>
<accession>A0A1F6GF80</accession>
<protein>
    <recommendedName>
        <fullName evidence="6">Methyltransferase</fullName>
    </recommendedName>
</protein>
<dbReference type="PROSITE" id="PS51682">
    <property type="entry name" value="SAM_OMT_I"/>
    <property type="match status" value="1"/>
</dbReference>
<dbReference type="SUPFAM" id="SSF53335">
    <property type="entry name" value="S-adenosyl-L-methionine-dependent methyltransferases"/>
    <property type="match status" value="1"/>
</dbReference>
<sequence>MELLAVEAYFSGLEGALPDSLKRVKDYALEHQVPVVSDQVGGFLKLLCGLTKPKRILELGSGISYSTHWMLLGWPNAQIVSVDANGDRIELARGFLEASGALTQVELHSSWIEPFLETRLGEFDLIFLDSVKKDYATLLSQCYKILLPEGLLVADNILYQGKVLSLLPEQEKKYAAGVGSIKAFNQAVAEHPALDAHFLSIGDGLLVARKLA</sequence>
<dbReference type="Proteomes" id="UP000178449">
    <property type="component" value="Unassembled WGS sequence"/>
</dbReference>
<dbReference type="Pfam" id="PF01596">
    <property type="entry name" value="Methyltransf_3"/>
    <property type="match status" value="1"/>
</dbReference>
<dbReference type="EMBL" id="MFNE01000010">
    <property type="protein sequence ID" value="OGG96742.1"/>
    <property type="molecule type" value="Genomic_DNA"/>
</dbReference>
<dbReference type="InterPro" id="IPR029063">
    <property type="entry name" value="SAM-dependent_MTases_sf"/>
</dbReference>
<evidence type="ECO:0000256" key="3">
    <source>
        <dbReference type="ARBA" id="ARBA00022691"/>
    </source>
</evidence>